<evidence type="ECO:0000313" key="2">
    <source>
        <dbReference type="Proteomes" id="UP000270185"/>
    </source>
</evidence>
<protein>
    <submittedName>
        <fullName evidence="1">Uncharacterized protein</fullName>
    </submittedName>
</protein>
<name>A0A3G8Y194_9FLAO</name>
<dbReference type="OrthoDB" id="719419at2"/>
<dbReference type="AlphaFoldDB" id="A0A3G8Y194"/>
<dbReference type="KEGG" id="ccas:EIB73_14575"/>
<evidence type="ECO:0000313" key="1">
    <source>
        <dbReference type="EMBL" id="AZI34326.1"/>
    </source>
</evidence>
<dbReference type="RefSeq" id="WP_125025962.1">
    <property type="nucleotide sequence ID" value="NZ_CP034159.1"/>
</dbReference>
<keyword evidence="2" id="KW-1185">Reference proteome</keyword>
<dbReference type="Proteomes" id="UP000270185">
    <property type="component" value="Chromosome"/>
</dbReference>
<organism evidence="1 2">
    <name type="scientific">Kaistella carnis</name>
    <dbReference type="NCBI Taxonomy" id="1241979"/>
    <lineage>
        <taxon>Bacteria</taxon>
        <taxon>Pseudomonadati</taxon>
        <taxon>Bacteroidota</taxon>
        <taxon>Flavobacteriia</taxon>
        <taxon>Flavobacteriales</taxon>
        <taxon>Weeksellaceae</taxon>
        <taxon>Chryseobacterium group</taxon>
        <taxon>Kaistella</taxon>
    </lineage>
</organism>
<accession>A0A3G8Y194</accession>
<gene>
    <name evidence="1" type="ORF">EIB73_14575</name>
</gene>
<dbReference type="EMBL" id="CP034159">
    <property type="protein sequence ID" value="AZI34326.1"/>
    <property type="molecule type" value="Genomic_DNA"/>
</dbReference>
<reference evidence="2" key="1">
    <citation type="submission" date="2018-11" db="EMBL/GenBank/DDBJ databases">
        <title>Proposal to divide the Flavobacteriaceae and reorganize its genera based on Amino Acid Identity values calculated from whole genome sequences.</title>
        <authorList>
            <person name="Nicholson A.C."/>
            <person name="Gulvik C.A."/>
            <person name="Whitney A.M."/>
            <person name="Humrighouse B.W."/>
            <person name="Bell M."/>
            <person name="Holmes B."/>
            <person name="Steigerwalt A.G."/>
            <person name="Villarma A."/>
            <person name="Sheth M."/>
            <person name="Batra D."/>
            <person name="Pryor J."/>
            <person name="Bernardet J.-F."/>
            <person name="Hugo C."/>
            <person name="Kampfer P."/>
            <person name="Newman J.D."/>
            <person name="McQuiston J.R."/>
        </authorList>
    </citation>
    <scope>NUCLEOTIDE SEQUENCE [LARGE SCALE GENOMIC DNA]</scope>
    <source>
        <strain evidence="2">G0081</strain>
    </source>
</reference>
<sequence length="853" mass="96831">MNDGLNIKVIENNETKSSFDKSFGLLKLIEAGEFKVEVTEFANKRKQIDADFAKGEQFAREKWNERATQPEWTKVKLDENWNANKAQREAKRRKSVDDLEIDYKEVNWVWVVAPKQLQPNELSHNDSFTKGITGSGVYSLRFPKILEGGGLAYMEAFQPKEGAKGKKPNGVFVQAMGKPKIIRVEWTDFDYNLLKDRLVAFNSEVLLHIYTEGLYGQELEIQLFDEDIFTADDQLNVSEKSSFQREVNIHIVHPKEVGKPGISDALVKGGQDNTDQKAEQENYLQKTTIEVKVDWGWMKFAGENIKIYPTVKSRKTGEYFKNFSREHLEVGMNGVLHSAPQEVTNLPVVQSEISTNIAAYHPCQYTQLDYTDPKGLTNTLFKEKSAEELNPKLEIGIIVGSDPKKFSLKVDDKADTTDCRFDKTPKDHDKNIFTYDKAKLPKNINITEQQPKNIAGTAFFDYERMNMMKYFWLSNDFQNNQKYSHLKIIAATCRHQNNINFSILPDIEWEVAFIITTMAGFRVKAENTTVTRLQQGLGEYQFKGIKAEQTGKLIQKGGVGYSLNIKYSINGGDFYEQISLNFVRNIEKIIGTYNSIVGFASLFKGDENNKTSAAISKSVINKITFDIEPPSIVFLLKWKYDFAKSNGQPVANFTGAAGFKPLIGLKIGFDITQNLSVFGFVGTAIEWLLDIIENLIKEDIYILAEAGTAISYDIGLSYNEIDGFAPNTKQKVVVDLTFTFKVGIKKKDVIMIPDVRRMEGNTIPTDVAERENFKIEGSVATGIRYIEEHGIEKGKGKYKKTETSWLGAEMTIIVVTLAHNRKQNAPPNNEYKDKFIILKPRKITQPETVYENK</sequence>
<proteinExistence type="predicted"/>